<evidence type="ECO:0000259" key="1">
    <source>
        <dbReference type="PROSITE" id="PS50213"/>
    </source>
</evidence>
<sequence>MKIIAKTFKLLTVAFLVLGLTGCSDDDDLTVIPLENIIDIALGDDDLSDLVTALSRANLVDAVRNSNDITVLAPTNEAFDDFFLALDPTGNTTVDNVDVNALTPILLNHVITTRLPSVTISSEGAGYRNTLATGPNDENLSIFFELDDTNVFFNGDVLVENADIFATNGIVHKIDLVVELPTIGTFATTNPALEDLVAALGLADTAPNPSAEWINTVLNPEAGPFTVFAPTNEAFDSLLLELDPEGNTELGDLDPQLVDTVLTLHVVDQNVQSDQLESLDGVIPTLGGNLTLNGTVITDGLDRDSNILAANGLIDIQAVNGVVHVIDKVVRAPVE</sequence>
<dbReference type="PANTHER" id="PTHR10900:SF77">
    <property type="entry name" value="FI19380P1"/>
    <property type="match status" value="1"/>
</dbReference>
<comment type="caution">
    <text evidence="2">The sequence shown here is derived from an EMBL/GenBank/DDBJ whole genome shotgun (WGS) entry which is preliminary data.</text>
</comment>
<dbReference type="InterPro" id="IPR036378">
    <property type="entry name" value="FAS1_dom_sf"/>
</dbReference>
<organism evidence="2 3">
    <name type="scientific">Winogradskyella pelagia</name>
    <dbReference type="NCBI Taxonomy" id="2819984"/>
    <lineage>
        <taxon>Bacteria</taxon>
        <taxon>Pseudomonadati</taxon>
        <taxon>Bacteroidota</taxon>
        <taxon>Flavobacteriia</taxon>
        <taxon>Flavobacteriales</taxon>
        <taxon>Flavobacteriaceae</taxon>
        <taxon>Winogradskyella</taxon>
    </lineage>
</organism>
<dbReference type="PANTHER" id="PTHR10900">
    <property type="entry name" value="PERIOSTIN-RELATED"/>
    <property type="match status" value="1"/>
</dbReference>
<dbReference type="PROSITE" id="PS51257">
    <property type="entry name" value="PROKAR_LIPOPROTEIN"/>
    <property type="match status" value="1"/>
</dbReference>
<dbReference type="Proteomes" id="UP000676776">
    <property type="component" value="Unassembled WGS sequence"/>
</dbReference>
<feature type="domain" description="FAS1" evidence="1">
    <location>
        <begin position="173"/>
        <end position="330"/>
    </location>
</feature>
<protein>
    <submittedName>
        <fullName evidence="2">Fasciclin domain-containing protein</fullName>
    </submittedName>
</protein>
<evidence type="ECO:0000313" key="3">
    <source>
        <dbReference type="Proteomes" id="UP000676776"/>
    </source>
</evidence>
<dbReference type="InterPro" id="IPR000782">
    <property type="entry name" value="FAS1_domain"/>
</dbReference>
<proteinExistence type="predicted"/>
<gene>
    <name evidence="2" type="ORF">J4050_08220</name>
</gene>
<dbReference type="RefSeq" id="WP_208154091.1">
    <property type="nucleotide sequence ID" value="NZ_JAGEVF010000005.1"/>
</dbReference>
<dbReference type="EMBL" id="JAGEVF010000005">
    <property type="protein sequence ID" value="MBO3116728.1"/>
    <property type="molecule type" value="Genomic_DNA"/>
</dbReference>
<dbReference type="PROSITE" id="PS50213">
    <property type="entry name" value="FAS1"/>
    <property type="match status" value="2"/>
</dbReference>
<dbReference type="Pfam" id="PF02469">
    <property type="entry name" value="Fasciclin"/>
    <property type="match status" value="2"/>
</dbReference>
<dbReference type="Gene3D" id="2.30.180.10">
    <property type="entry name" value="FAS1 domain"/>
    <property type="match status" value="2"/>
</dbReference>
<keyword evidence="3" id="KW-1185">Reference proteome</keyword>
<dbReference type="SUPFAM" id="SSF82153">
    <property type="entry name" value="FAS1 domain"/>
    <property type="match status" value="2"/>
</dbReference>
<feature type="domain" description="FAS1" evidence="1">
    <location>
        <begin position="34"/>
        <end position="178"/>
    </location>
</feature>
<name>A0ABS3T1V1_9FLAO</name>
<evidence type="ECO:0000313" key="2">
    <source>
        <dbReference type="EMBL" id="MBO3116728.1"/>
    </source>
</evidence>
<dbReference type="InterPro" id="IPR050904">
    <property type="entry name" value="Adhesion/Biosynth-related"/>
</dbReference>
<dbReference type="SMART" id="SM00554">
    <property type="entry name" value="FAS1"/>
    <property type="match status" value="2"/>
</dbReference>
<reference evidence="2 3" key="1">
    <citation type="submission" date="2021-03" db="EMBL/GenBank/DDBJ databases">
        <title>Winogradskyella sp. nov., isolated from costal sediment.</title>
        <authorList>
            <person name="Gao C."/>
        </authorList>
    </citation>
    <scope>NUCLEOTIDE SEQUENCE [LARGE SCALE GENOMIC DNA]</scope>
    <source>
        <strain evidence="2 3">DF17</strain>
    </source>
</reference>
<accession>A0ABS3T1V1</accession>